<name>A0ABU5CSA5_9BACI</name>
<dbReference type="SUPFAM" id="SSF49899">
    <property type="entry name" value="Concanavalin A-like lectins/glucanases"/>
    <property type="match status" value="1"/>
</dbReference>
<dbReference type="InterPro" id="IPR013320">
    <property type="entry name" value="ConA-like_dom_sf"/>
</dbReference>
<accession>A0ABU5CSA5</accession>
<sequence>MTYTLSINDFGNNTVVSDAYTVEIKQGITPGYYEDFATKPTGWHSFGENDSWEWGVPTSGPESALTGDNVYATNLSGDYSSNTNATLVMPPMDLPEGDVFLKITSWHNFEKSSSGTDWDSGHVVVSTDMKDWEEIHLFSGISNGWEDTILDLSEYSGRVYIGFKASSDGSVNRPGLYIDNVDLFDASRYEDDEEAPVINHEAPSEAYEGTKLHLQAEVTDNVRINKVELHYKDSQDEWTEVDAEQLTGGLESGNFAAVIPGDALEGESITYRWYAKDYNENETFTEEYSVEINEAITVGYFQDFESSPSGWYSFGENDSWAWAYLLQVQEQAASGEKVYATNLGGDYDSSMRATLLCLLLNSRRRSLFEAKELA</sequence>
<dbReference type="Proteomes" id="UP001275315">
    <property type="component" value="Unassembled WGS sequence"/>
</dbReference>
<keyword evidence="2" id="KW-1185">Reference proteome</keyword>
<evidence type="ECO:0000313" key="1">
    <source>
        <dbReference type="EMBL" id="MDY0408761.1"/>
    </source>
</evidence>
<protein>
    <submittedName>
        <fullName evidence="1">Uncharacterized protein</fullName>
    </submittedName>
</protein>
<comment type="caution">
    <text evidence="1">The sequence shown here is derived from an EMBL/GenBank/DDBJ whole genome shotgun (WGS) entry which is preliminary data.</text>
</comment>
<reference evidence="1 2" key="1">
    <citation type="submission" date="2023-10" db="EMBL/GenBank/DDBJ databases">
        <title>Virgibacillus soli CC-YMP-6 genome.</title>
        <authorList>
            <person name="Miliotis G."/>
            <person name="Sengupta P."/>
            <person name="Hameed A."/>
            <person name="Chuvochina M."/>
            <person name="Mcdonagh F."/>
            <person name="Simpson A.C."/>
            <person name="Singh N.K."/>
            <person name="Rekha P.D."/>
            <person name="Raman K."/>
            <person name="Hugenholtz P."/>
            <person name="Venkateswaran K."/>
        </authorList>
    </citation>
    <scope>NUCLEOTIDE SEQUENCE [LARGE SCALE GENOMIC DNA]</scope>
    <source>
        <strain evidence="1 2">CC-YMP-6</strain>
    </source>
</reference>
<proteinExistence type="predicted"/>
<dbReference type="Gene3D" id="2.60.120.200">
    <property type="match status" value="1"/>
</dbReference>
<organism evidence="1 2">
    <name type="scientific">Paracerasibacillus soli</name>
    <dbReference type="NCBI Taxonomy" id="480284"/>
    <lineage>
        <taxon>Bacteria</taxon>
        <taxon>Bacillati</taxon>
        <taxon>Bacillota</taxon>
        <taxon>Bacilli</taxon>
        <taxon>Bacillales</taxon>
        <taxon>Bacillaceae</taxon>
        <taxon>Paracerasibacillus</taxon>
    </lineage>
</organism>
<evidence type="ECO:0000313" key="2">
    <source>
        <dbReference type="Proteomes" id="UP001275315"/>
    </source>
</evidence>
<dbReference type="EMBL" id="JAWDIQ010000001">
    <property type="protein sequence ID" value="MDY0408761.1"/>
    <property type="molecule type" value="Genomic_DNA"/>
</dbReference>
<gene>
    <name evidence="1" type="ORF">RWD45_09625</name>
</gene>